<gene>
    <name evidence="3" type="ORF">SAMN02910429_00485</name>
</gene>
<evidence type="ECO:0000259" key="2">
    <source>
        <dbReference type="Pfam" id="PF02517"/>
    </source>
</evidence>
<keyword evidence="4" id="KW-1185">Reference proteome</keyword>
<accession>A0A1H9Q7X5</accession>
<feature type="transmembrane region" description="Helical" evidence="1">
    <location>
        <begin position="20"/>
        <end position="39"/>
    </location>
</feature>
<organism evidence="3 4">
    <name type="scientific">Lachnobacterium bovis</name>
    <dbReference type="NCBI Taxonomy" id="140626"/>
    <lineage>
        <taxon>Bacteria</taxon>
        <taxon>Bacillati</taxon>
        <taxon>Bacillota</taxon>
        <taxon>Clostridia</taxon>
        <taxon>Lachnospirales</taxon>
        <taxon>Lachnospiraceae</taxon>
        <taxon>Lachnobacterium</taxon>
    </lineage>
</organism>
<proteinExistence type="predicted"/>
<feature type="transmembrane region" description="Helical" evidence="1">
    <location>
        <begin position="122"/>
        <end position="142"/>
    </location>
</feature>
<keyword evidence="1" id="KW-0472">Membrane</keyword>
<keyword evidence="1" id="KW-0812">Transmembrane</keyword>
<feature type="transmembrane region" description="Helical" evidence="1">
    <location>
        <begin position="233"/>
        <end position="254"/>
    </location>
</feature>
<feature type="transmembrane region" description="Helical" evidence="1">
    <location>
        <begin position="86"/>
        <end position="110"/>
    </location>
</feature>
<keyword evidence="1" id="KW-1133">Transmembrane helix</keyword>
<feature type="transmembrane region" description="Helical" evidence="1">
    <location>
        <begin position="163"/>
        <end position="196"/>
    </location>
</feature>
<dbReference type="Proteomes" id="UP000182471">
    <property type="component" value="Unassembled WGS sequence"/>
</dbReference>
<dbReference type="PANTHER" id="PTHR36435:SF1">
    <property type="entry name" value="CAAX AMINO TERMINAL PROTEASE FAMILY PROTEIN"/>
    <property type="match status" value="1"/>
</dbReference>
<dbReference type="GO" id="GO:0004175">
    <property type="term" value="F:endopeptidase activity"/>
    <property type="evidence" value="ECO:0007669"/>
    <property type="project" value="UniProtKB-ARBA"/>
</dbReference>
<dbReference type="Pfam" id="PF02517">
    <property type="entry name" value="Rce1-like"/>
    <property type="match status" value="1"/>
</dbReference>
<reference evidence="4" key="1">
    <citation type="submission" date="2016-10" db="EMBL/GenBank/DDBJ databases">
        <authorList>
            <person name="Varghese N."/>
            <person name="Submissions S."/>
        </authorList>
    </citation>
    <scope>NUCLEOTIDE SEQUENCE [LARGE SCALE GENOMIC DNA]</scope>
    <source>
        <strain evidence="4">S1b</strain>
    </source>
</reference>
<dbReference type="InterPro" id="IPR003675">
    <property type="entry name" value="Rce1/LyrA-like_dom"/>
</dbReference>
<dbReference type="AlphaFoldDB" id="A0A1H9Q7X5"/>
<evidence type="ECO:0000313" key="3">
    <source>
        <dbReference type="EMBL" id="SER56591.1"/>
    </source>
</evidence>
<feature type="transmembrane region" description="Helical" evidence="1">
    <location>
        <begin position="45"/>
        <end position="65"/>
    </location>
</feature>
<dbReference type="PANTHER" id="PTHR36435">
    <property type="entry name" value="SLR1288 PROTEIN"/>
    <property type="match status" value="1"/>
</dbReference>
<name>A0A1H9Q7X5_9FIRM</name>
<protein>
    <recommendedName>
        <fullName evidence="2">CAAX prenyl protease 2/Lysostaphin resistance protein A-like domain-containing protein</fullName>
    </recommendedName>
</protein>
<dbReference type="GO" id="GO:0080120">
    <property type="term" value="P:CAAX-box protein maturation"/>
    <property type="evidence" value="ECO:0007669"/>
    <property type="project" value="UniProtKB-ARBA"/>
</dbReference>
<dbReference type="RefSeq" id="WP_074730366.1">
    <property type="nucleotide sequence ID" value="NZ_FOGW01000005.1"/>
</dbReference>
<evidence type="ECO:0000313" key="4">
    <source>
        <dbReference type="Proteomes" id="UP000182471"/>
    </source>
</evidence>
<feature type="domain" description="CAAX prenyl protease 2/Lysostaphin resistance protein A-like" evidence="2">
    <location>
        <begin position="128"/>
        <end position="215"/>
    </location>
</feature>
<dbReference type="InterPro" id="IPR052710">
    <property type="entry name" value="CAAX_protease"/>
</dbReference>
<sequence length="259" mass="29627">MDLSNKEKIKILFREAFVPFLYYHGIFFFTVTIVGFILFGGIDKNYMICHMIGAGMTAFVMCKTYTKDIWWSTKKYTNNSRDISKLLVLIFVVIVIAFCLNDLLMYSPLIKLSYSYKNTSKIFYTGGLIVEIIGNAILTPLAEEIIYRGIIFNKLNLYMKKNISIILSALIFGLVHGNIVQFVYAFVFGIIFACLVEKDKGIQISIILHMCVNLFGVLRTNFKFLNFVFANNVALDVILKAILLVGCFFVVFIYTKNND</sequence>
<dbReference type="EMBL" id="FOGW01000005">
    <property type="protein sequence ID" value="SER56591.1"/>
    <property type="molecule type" value="Genomic_DNA"/>
</dbReference>
<evidence type="ECO:0000256" key="1">
    <source>
        <dbReference type="SAM" id="Phobius"/>
    </source>
</evidence>